<feature type="transmembrane region" description="Helical" evidence="1">
    <location>
        <begin position="136"/>
        <end position="155"/>
    </location>
</feature>
<reference evidence="2 3" key="1">
    <citation type="journal article" date="2011" name="PLoS Pathog.">
        <title>Endophytic Life Strategies Decoded by Genome and Transcriptome Analyses of the Mutualistic Root Symbiont Piriformospora indica.</title>
        <authorList>
            <person name="Zuccaro A."/>
            <person name="Lahrmann U."/>
            <person name="Guldener U."/>
            <person name="Langen G."/>
            <person name="Pfiffi S."/>
            <person name="Biedenkopf D."/>
            <person name="Wong P."/>
            <person name="Samans B."/>
            <person name="Grimm C."/>
            <person name="Basiewicz M."/>
            <person name="Murat C."/>
            <person name="Martin F."/>
            <person name="Kogel K.H."/>
        </authorList>
    </citation>
    <scope>NUCLEOTIDE SEQUENCE [LARGE SCALE GENOMIC DNA]</scope>
    <source>
        <strain evidence="2 3">DSM 11827</strain>
    </source>
</reference>
<keyword evidence="1" id="KW-1133">Transmembrane helix</keyword>
<feature type="transmembrane region" description="Helical" evidence="1">
    <location>
        <begin position="97"/>
        <end position="116"/>
    </location>
</feature>
<dbReference type="HOGENOM" id="CLU_094318_0_0_1"/>
<keyword evidence="1" id="KW-0472">Membrane</keyword>
<dbReference type="OMA" id="WVHAPLF"/>
<dbReference type="EMBL" id="CAFZ01000618">
    <property type="protein sequence ID" value="CCA76130.1"/>
    <property type="molecule type" value="Genomic_DNA"/>
</dbReference>
<evidence type="ECO:0000256" key="1">
    <source>
        <dbReference type="SAM" id="Phobius"/>
    </source>
</evidence>
<dbReference type="Proteomes" id="UP000007148">
    <property type="component" value="Unassembled WGS sequence"/>
</dbReference>
<dbReference type="OrthoDB" id="10259742at2759"/>
<dbReference type="AlphaFoldDB" id="G4TXT7"/>
<feature type="transmembrane region" description="Helical" evidence="1">
    <location>
        <begin position="176"/>
        <end position="195"/>
    </location>
</feature>
<accession>G4TXT7</accession>
<evidence type="ECO:0000313" key="2">
    <source>
        <dbReference type="EMBL" id="CCA76130.1"/>
    </source>
</evidence>
<proteinExistence type="predicted"/>
<keyword evidence="1" id="KW-0812">Transmembrane</keyword>
<name>G4TXT7_SERID</name>
<feature type="transmembrane region" description="Helical" evidence="1">
    <location>
        <begin position="201"/>
        <end position="220"/>
    </location>
</feature>
<dbReference type="eggNOG" id="ENOG502SADB">
    <property type="taxonomic scope" value="Eukaryota"/>
</dbReference>
<comment type="caution">
    <text evidence="2">The sequence shown here is derived from an EMBL/GenBank/DDBJ whole genome shotgun (WGS) entry which is preliminary data.</text>
</comment>
<gene>
    <name evidence="2" type="ORF">PIIN_10130</name>
</gene>
<organism evidence="2 3">
    <name type="scientific">Serendipita indica (strain DSM 11827)</name>
    <name type="common">Root endophyte fungus</name>
    <name type="synonym">Piriformospora indica</name>
    <dbReference type="NCBI Taxonomy" id="1109443"/>
    <lineage>
        <taxon>Eukaryota</taxon>
        <taxon>Fungi</taxon>
        <taxon>Dikarya</taxon>
        <taxon>Basidiomycota</taxon>
        <taxon>Agaricomycotina</taxon>
        <taxon>Agaricomycetes</taxon>
        <taxon>Sebacinales</taxon>
        <taxon>Serendipitaceae</taxon>
        <taxon>Serendipita</taxon>
    </lineage>
</organism>
<protein>
    <submittedName>
        <fullName evidence="2">Uncharacterized protein</fullName>
    </submittedName>
</protein>
<evidence type="ECO:0000313" key="3">
    <source>
        <dbReference type="Proteomes" id="UP000007148"/>
    </source>
</evidence>
<dbReference type="InParanoid" id="G4TXT7"/>
<keyword evidence="3" id="KW-1185">Reference proteome</keyword>
<feature type="transmembrane region" description="Helical" evidence="1">
    <location>
        <begin position="21"/>
        <end position="43"/>
    </location>
</feature>
<sequence length="224" mass="24637">MWIAHYASGLIAKPFAPDVPLSLLALAGALPDAFFFVLNLGGLESFSISSKVLRKGGCFPYNADYPFSHSLLGMGVIGSILAFGYSATKKKASVQDMLAIVMCSLSHFLLEVPTHRHDTKITPTDNIELGAGLFDYPSATLAVELAIFFGGLWVYTRYAPAITKMGYMKEGQRWRLYALSIFMIAQQIHFCYGSAPTSETRFVHAPMFLFNILLSCWALGKLES</sequence>
<feature type="transmembrane region" description="Helical" evidence="1">
    <location>
        <begin position="63"/>
        <end position="85"/>
    </location>
</feature>